<evidence type="ECO:0000313" key="2">
    <source>
        <dbReference type="Proteomes" id="UP000663846"/>
    </source>
</evidence>
<dbReference type="EMBL" id="CAJMWS010000364">
    <property type="protein sequence ID" value="CAE6437971.1"/>
    <property type="molecule type" value="Genomic_DNA"/>
</dbReference>
<reference evidence="1" key="1">
    <citation type="submission" date="2021-01" db="EMBL/GenBank/DDBJ databases">
        <authorList>
            <person name="Kaushik A."/>
        </authorList>
    </citation>
    <scope>NUCLEOTIDE SEQUENCE</scope>
    <source>
        <strain evidence="1">AG1-1C</strain>
    </source>
</reference>
<dbReference type="Proteomes" id="UP000663846">
    <property type="component" value="Unassembled WGS sequence"/>
</dbReference>
<protein>
    <submittedName>
        <fullName evidence="1">Uncharacterized protein</fullName>
    </submittedName>
</protein>
<dbReference type="AlphaFoldDB" id="A0A8H3AQH3"/>
<comment type="caution">
    <text evidence="1">The sequence shown here is derived from an EMBL/GenBank/DDBJ whole genome shotgun (WGS) entry which is preliminary data.</text>
</comment>
<evidence type="ECO:0000313" key="1">
    <source>
        <dbReference type="EMBL" id="CAE6437971.1"/>
    </source>
</evidence>
<organism evidence="1 2">
    <name type="scientific">Rhizoctonia solani</name>
    <dbReference type="NCBI Taxonomy" id="456999"/>
    <lineage>
        <taxon>Eukaryota</taxon>
        <taxon>Fungi</taxon>
        <taxon>Dikarya</taxon>
        <taxon>Basidiomycota</taxon>
        <taxon>Agaricomycotina</taxon>
        <taxon>Agaricomycetes</taxon>
        <taxon>Cantharellales</taxon>
        <taxon>Ceratobasidiaceae</taxon>
        <taxon>Rhizoctonia</taxon>
    </lineage>
</organism>
<accession>A0A8H3AQH3</accession>
<gene>
    <name evidence="1" type="ORF">RDB_LOCUS123883</name>
</gene>
<proteinExistence type="predicted"/>
<name>A0A8H3AQH3_9AGAM</name>
<sequence>MAAERDGIQARAIPRMIRHIVSLQGHSNGRNEYICTLRYLIELTQGMTETVVFDQTGSTRERRLISGTDAVIRHILLDSTVGWLVRPKPSGRVQKSPCSMQNVGTSLPRSFYSERSEKEARGQTESRFQAPCLEMMDPTQEPDPISGPLNKATVFYQSGPFGMMYLYIYRDRSMARAEA</sequence>